<protein>
    <submittedName>
        <fullName evidence="1">Uncharacterized protein</fullName>
    </submittedName>
</protein>
<reference evidence="2" key="1">
    <citation type="submission" date="2021-01" db="EMBL/GenBank/DDBJ databases">
        <title>Caligus Genome Assembly.</title>
        <authorList>
            <person name="Gallardo-Escarate C."/>
        </authorList>
    </citation>
    <scope>NUCLEOTIDE SEQUENCE [LARGE SCALE GENOMIC DNA]</scope>
</reference>
<accession>A0A7T8HHA2</accession>
<dbReference type="EMBL" id="CP045895">
    <property type="protein sequence ID" value="QQP49500.1"/>
    <property type="molecule type" value="Genomic_DNA"/>
</dbReference>
<organism evidence="1 2">
    <name type="scientific">Caligus rogercresseyi</name>
    <name type="common">Sea louse</name>
    <dbReference type="NCBI Taxonomy" id="217165"/>
    <lineage>
        <taxon>Eukaryota</taxon>
        <taxon>Metazoa</taxon>
        <taxon>Ecdysozoa</taxon>
        <taxon>Arthropoda</taxon>
        <taxon>Crustacea</taxon>
        <taxon>Multicrustacea</taxon>
        <taxon>Hexanauplia</taxon>
        <taxon>Copepoda</taxon>
        <taxon>Siphonostomatoida</taxon>
        <taxon>Caligidae</taxon>
        <taxon>Caligus</taxon>
    </lineage>
</organism>
<name>A0A7T8HHA2_CALRO</name>
<proteinExistence type="predicted"/>
<dbReference type="AlphaFoldDB" id="A0A7T8HHA2"/>
<keyword evidence="2" id="KW-1185">Reference proteome</keyword>
<evidence type="ECO:0000313" key="1">
    <source>
        <dbReference type="EMBL" id="QQP49500.1"/>
    </source>
</evidence>
<evidence type="ECO:0000313" key="2">
    <source>
        <dbReference type="Proteomes" id="UP000595437"/>
    </source>
</evidence>
<sequence>MDLIWFLTGYKLTAADYNEILRTKFIFWSGRTSPVVMWCSSRMERPPIR</sequence>
<gene>
    <name evidence="1" type="ORF">FKW44_010200</name>
</gene>
<dbReference type="Proteomes" id="UP000595437">
    <property type="component" value="Chromosome 6"/>
</dbReference>